<accession>A0A383C555</accession>
<organism evidence="1">
    <name type="scientific">marine metagenome</name>
    <dbReference type="NCBI Taxonomy" id="408172"/>
    <lineage>
        <taxon>unclassified sequences</taxon>
        <taxon>metagenomes</taxon>
        <taxon>ecological metagenomes</taxon>
    </lineage>
</organism>
<reference evidence="1" key="1">
    <citation type="submission" date="2018-05" db="EMBL/GenBank/DDBJ databases">
        <authorList>
            <person name="Lanie J.A."/>
            <person name="Ng W.-L."/>
            <person name="Kazmierczak K.M."/>
            <person name="Andrzejewski T.M."/>
            <person name="Davidsen T.M."/>
            <person name="Wayne K.J."/>
            <person name="Tettelin H."/>
            <person name="Glass J.I."/>
            <person name="Rusch D."/>
            <person name="Podicherti R."/>
            <person name="Tsui H.-C.T."/>
            <person name="Winkler M.E."/>
        </authorList>
    </citation>
    <scope>NUCLEOTIDE SEQUENCE</scope>
</reference>
<evidence type="ECO:0008006" key="2">
    <source>
        <dbReference type="Google" id="ProtNLM"/>
    </source>
</evidence>
<proteinExistence type="predicted"/>
<evidence type="ECO:0000313" key="1">
    <source>
        <dbReference type="EMBL" id="SVE26745.1"/>
    </source>
</evidence>
<protein>
    <recommendedName>
        <fullName evidence="2">Tripartite tricarboxylate transporter substrate binding protein</fullName>
    </recommendedName>
</protein>
<feature type="non-terminal residue" evidence="1">
    <location>
        <position position="81"/>
    </location>
</feature>
<dbReference type="AlphaFoldDB" id="A0A383C555"/>
<sequence>MKKILMVLVLSLGIVTSALAETFTFVVPQKPGSGTTVWTEIVLKELARFMPGHTLKLRNFPGARDIPAVNAFQNELRFDNT</sequence>
<name>A0A383C555_9ZZZZ</name>
<dbReference type="EMBL" id="UINC01205531">
    <property type="protein sequence ID" value="SVE26745.1"/>
    <property type="molecule type" value="Genomic_DNA"/>
</dbReference>
<gene>
    <name evidence="1" type="ORF">METZ01_LOCUS479599</name>
</gene>